<proteinExistence type="predicted"/>
<dbReference type="EC" id="4.2.1.75" evidence="2"/>
<dbReference type="CDD" id="cd06578">
    <property type="entry name" value="HemD"/>
    <property type="match status" value="1"/>
</dbReference>
<protein>
    <submittedName>
        <fullName evidence="2">Uroporphyrinogen-III synthase</fullName>
        <ecNumber evidence="2">4.2.1.75</ecNumber>
    </submittedName>
</protein>
<keyword evidence="2" id="KW-0456">Lyase</keyword>
<dbReference type="InterPro" id="IPR003754">
    <property type="entry name" value="4pyrrol_synth_uPrphyn_synth"/>
</dbReference>
<dbReference type="PANTHER" id="PTHR12390:SF0">
    <property type="entry name" value="UROPORPHYRINOGEN-III SYNTHASE"/>
    <property type="match status" value="1"/>
</dbReference>
<comment type="caution">
    <text evidence="2">The sequence shown here is derived from an EMBL/GenBank/DDBJ whole genome shotgun (WGS) entry which is preliminary data.</text>
</comment>
<dbReference type="PANTHER" id="PTHR12390">
    <property type="entry name" value="UROPORPHYRINOGEN III SYNTHASE"/>
    <property type="match status" value="1"/>
</dbReference>
<evidence type="ECO:0000313" key="3">
    <source>
        <dbReference type="Proteomes" id="UP001589576"/>
    </source>
</evidence>
<dbReference type="Proteomes" id="UP001589576">
    <property type="component" value="Unassembled WGS sequence"/>
</dbReference>
<dbReference type="RefSeq" id="WP_379691713.1">
    <property type="nucleotide sequence ID" value="NZ_JBHMFB010000016.1"/>
</dbReference>
<dbReference type="EMBL" id="JBHMFB010000016">
    <property type="protein sequence ID" value="MFB9089550.1"/>
    <property type="molecule type" value="Genomic_DNA"/>
</dbReference>
<name>A0ABV5GEM0_9FLAO</name>
<dbReference type="GO" id="GO:0004852">
    <property type="term" value="F:uroporphyrinogen-III synthase activity"/>
    <property type="evidence" value="ECO:0007669"/>
    <property type="project" value="UniProtKB-EC"/>
</dbReference>
<accession>A0ABV5GEM0</accession>
<dbReference type="InterPro" id="IPR036108">
    <property type="entry name" value="4pyrrol_syn_uPrphyn_synt_sf"/>
</dbReference>
<sequence length="222" mass="25673">MQNQIRIVSTKKLSEKQKQLMLSANFTIFEEDFISIQRKIFEIDSMNDYLIFTSQNAVESVLRNNKIAEIKTKKCFCVGEKTKAILKQNDFQVIEYSDYAAELASIICNQYSKNSFTFFCGTIRRDVLPEALQLAKIKLNEFEVYETLLTSYKIDFVPNGILFFSPSAVESYLQENKIEDEICFCIGNTTAEALKYVTPNIIIANQPNIENTTMKSIEYYRQ</sequence>
<gene>
    <name evidence="2" type="ORF">ACFFUU_08065</name>
</gene>
<reference evidence="2 3" key="1">
    <citation type="submission" date="2024-09" db="EMBL/GenBank/DDBJ databases">
        <authorList>
            <person name="Sun Q."/>
            <person name="Mori K."/>
        </authorList>
    </citation>
    <scope>NUCLEOTIDE SEQUENCE [LARGE SCALE GENOMIC DNA]</scope>
    <source>
        <strain evidence="2 3">CECT 8460</strain>
    </source>
</reference>
<dbReference type="Pfam" id="PF02602">
    <property type="entry name" value="HEM4"/>
    <property type="match status" value="1"/>
</dbReference>
<feature type="domain" description="Tetrapyrrole biosynthesis uroporphyrinogen III synthase" evidence="1">
    <location>
        <begin position="31"/>
        <end position="211"/>
    </location>
</feature>
<dbReference type="SUPFAM" id="SSF69618">
    <property type="entry name" value="HemD-like"/>
    <property type="match status" value="1"/>
</dbReference>
<evidence type="ECO:0000259" key="1">
    <source>
        <dbReference type="Pfam" id="PF02602"/>
    </source>
</evidence>
<dbReference type="Gene3D" id="3.40.50.10090">
    <property type="match status" value="2"/>
</dbReference>
<evidence type="ECO:0000313" key="2">
    <source>
        <dbReference type="EMBL" id="MFB9089550.1"/>
    </source>
</evidence>
<keyword evidence="3" id="KW-1185">Reference proteome</keyword>
<dbReference type="InterPro" id="IPR039793">
    <property type="entry name" value="UROS/Hem4"/>
</dbReference>
<organism evidence="2 3">
    <name type="scientific">Flavobacterium paronense</name>
    <dbReference type="NCBI Taxonomy" id="1392775"/>
    <lineage>
        <taxon>Bacteria</taxon>
        <taxon>Pseudomonadati</taxon>
        <taxon>Bacteroidota</taxon>
        <taxon>Flavobacteriia</taxon>
        <taxon>Flavobacteriales</taxon>
        <taxon>Flavobacteriaceae</taxon>
        <taxon>Flavobacterium</taxon>
    </lineage>
</organism>